<dbReference type="GO" id="GO:0016020">
    <property type="term" value="C:membrane"/>
    <property type="evidence" value="ECO:0007669"/>
    <property type="project" value="TreeGrafter"/>
</dbReference>
<evidence type="ECO:0000313" key="3">
    <source>
        <dbReference type="EMBL" id="PWA04186.1"/>
    </source>
</evidence>
<evidence type="ECO:0000256" key="1">
    <source>
        <dbReference type="SAM" id="Phobius"/>
    </source>
</evidence>
<dbReference type="GO" id="GO:0016747">
    <property type="term" value="F:acyltransferase activity, transferring groups other than amino-acyl groups"/>
    <property type="evidence" value="ECO:0007669"/>
    <property type="project" value="InterPro"/>
</dbReference>
<reference evidence="3 4" key="1">
    <citation type="submission" date="2018-04" db="EMBL/GenBank/DDBJ databases">
        <title>Flavobacterium sp. nov., isolated from glacier ice.</title>
        <authorList>
            <person name="Liu Q."/>
            <person name="Xin Y.-H."/>
        </authorList>
    </citation>
    <scope>NUCLEOTIDE SEQUENCE [LARGE SCALE GENOMIC DNA]</scope>
    <source>
        <strain evidence="3 4">RB1R5</strain>
    </source>
</reference>
<dbReference type="InterPro" id="IPR050879">
    <property type="entry name" value="Acyltransferase_3"/>
</dbReference>
<proteinExistence type="predicted"/>
<feature type="transmembrane region" description="Helical" evidence="1">
    <location>
        <begin position="172"/>
        <end position="191"/>
    </location>
</feature>
<keyword evidence="1" id="KW-0472">Membrane</keyword>
<dbReference type="Proteomes" id="UP000245449">
    <property type="component" value="Unassembled WGS sequence"/>
</dbReference>
<name>A0A2U1JGB3_9FLAO</name>
<dbReference type="PANTHER" id="PTHR23028">
    <property type="entry name" value="ACETYLTRANSFERASE"/>
    <property type="match status" value="1"/>
</dbReference>
<sequence>MIETERKPTKRIFGLDFLRVLSIVLVLTSHTSWIYPPSSSLFAKAVDMCGFFGVELFFVMSGFLIGSIIFKQFLREDYGFKTMLTFLYRRLMRILPNYYLILLINILIGFLIGYSVSEAWKYFFFFQNFATPLLPFFPESWSMPIKEYGYLIAVLLLYVFSRIFVKTSRKVIFLAVIIGMVIFCFTAKIYYNFHTQNTTMAQWDLSLRSVVIYRIDTVLMGVLFGYISCEYPKFWKKYKSKFTAMGFFLIFVLLFCLGYLKLKIEGFPMFWNVLCLPLNTLALVCFLPFFSEWKLGPSGWQKPVELISEISYAIYLLHYSIVLFLLKHFIDTSHFNLMELHLFTVLYLTITISLSYLLYIYYEKPMMKLRDVKF</sequence>
<dbReference type="PANTHER" id="PTHR23028:SF53">
    <property type="entry name" value="ACYL_TRANSF_3 DOMAIN-CONTAINING PROTEIN"/>
    <property type="match status" value="1"/>
</dbReference>
<feature type="transmembrane region" description="Helical" evidence="1">
    <location>
        <begin position="241"/>
        <end position="262"/>
    </location>
</feature>
<keyword evidence="1" id="KW-1133">Transmembrane helix</keyword>
<dbReference type="InterPro" id="IPR002656">
    <property type="entry name" value="Acyl_transf_3_dom"/>
</dbReference>
<feature type="transmembrane region" description="Helical" evidence="1">
    <location>
        <begin position="12"/>
        <end position="36"/>
    </location>
</feature>
<dbReference type="AlphaFoldDB" id="A0A2U1JGB3"/>
<dbReference type="RefSeq" id="WP_116725694.1">
    <property type="nucleotide sequence ID" value="NZ_QCZI01000018.1"/>
</dbReference>
<dbReference type="Pfam" id="PF01757">
    <property type="entry name" value="Acyl_transf_3"/>
    <property type="match status" value="1"/>
</dbReference>
<feature type="transmembrane region" description="Helical" evidence="1">
    <location>
        <begin position="310"/>
        <end position="330"/>
    </location>
</feature>
<keyword evidence="4" id="KW-1185">Reference proteome</keyword>
<dbReference type="GO" id="GO:0009103">
    <property type="term" value="P:lipopolysaccharide biosynthetic process"/>
    <property type="evidence" value="ECO:0007669"/>
    <property type="project" value="TreeGrafter"/>
</dbReference>
<organism evidence="3 4">
    <name type="scientific">Flavobacterium psychrotolerans</name>
    <dbReference type="NCBI Taxonomy" id="2169410"/>
    <lineage>
        <taxon>Bacteria</taxon>
        <taxon>Pseudomonadati</taxon>
        <taxon>Bacteroidota</taxon>
        <taxon>Flavobacteriia</taxon>
        <taxon>Flavobacteriales</taxon>
        <taxon>Flavobacteriaceae</taxon>
        <taxon>Flavobacterium</taxon>
    </lineage>
</organism>
<feature type="transmembrane region" description="Helical" evidence="1">
    <location>
        <begin position="95"/>
        <end position="116"/>
    </location>
</feature>
<feature type="transmembrane region" description="Helical" evidence="1">
    <location>
        <begin position="211"/>
        <end position="229"/>
    </location>
</feature>
<accession>A0A2U1JGB3</accession>
<keyword evidence="1" id="KW-0812">Transmembrane</keyword>
<evidence type="ECO:0000259" key="2">
    <source>
        <dbReference type="Pfam" id="PF01757"/>
    </source>
</evidence>
<dbReference type="OrthoDB" id="290051at2"/>
<comment type="caution">
    <text evidence="3">The sequence shown here is derived from an EMBL/GenBank/DDBJ whole genome shotgun (WGS) entry which is preliminary data.</text>
</comment>
<gene>
    <name evidence="3" type="ORF">DB895_12460</name>
</gene>
<feature type="domain" description="Acyltransferase 3" evidence="2">
    <location>
        <begin position="14"/>
        <end position="359"/>
    </location>
</feature>
<feature type="transmembrane region" description="Helical" evidence="1">
    <location>
        <begin position="268"/>
        <end position="290"/>
    </location>
</feature>
<dbReference type="EMBL" id="QCZI01000018">
    <property type="protein sequence ID" value="PWA04186.1"/>
    <property type="molecule type" value="Genomic_DNA"/>
</dbReference>
<evidence type="ECO:0000313" key="4">
    <source>
        <dbReference type="Proteomes" id="UP000245449"/>
    </source>
</evidence>
<feature type="transmembrane region" description="Helical" evidence="1">
    <location>
        <begin position="342"/>
        <end position="362"/>
    </location>
</feature>
<protein>
    <recommendedName>
        <fullName evidence="2">Acyltransferase 3 domain-containing protein</fullName>
    </recommendedName>
</protein>
<feature type="transmembrane region" description="Helical" evidence="1">
    <location>
        <begin position="56"/>
        <end position="74"/>
    </location>
</feature>
<feature type="transmembrane region" description="Helical" evidence="1">
    <location>
        <begin position="148"/>
        <end position="165"/>
    </location>
</feature>